<dbReference type="Gene3D" id="2.30.110.10">
    <property type="entry name" value="Electron Transport, Fmn-binding Protein, Chain A"/>
    <property type="match status" value="1"/>
</dbReference>
<dbReference type="EMBL" id="FMTS01000009">
    <property type="protein sequence ID" value="SCW81800.1"/>
    <property type="molecule type" value="Genomic_DNA"/>
</dbReference>
<dbReference type="InterPro" id="IPR012349">
    <property type="entry name" value="Split_barrel_FMN-bd"/>
</dbReference>
<dbReference type="Proteomes" id="UP000199150">
    <property type="component" value="Unassembled WGS sequence"/>
</dbReference>
<accession>A0A1G4TK53</accession>
<evidence type="ECO:0000313" key="1">
    <source>
        <dbReference type="EMBL" id="SCW81800.1"/>
    </source>
</evidence>
<dbReference type="RefSeq" id="WP_220083765.1">
    <property type="nucleotide sequence ID" value="NZ_CBCRYE010000002.1"/>
</dbReference>
<dbReference type="AlphaFoldDB" id="A0A1G4TK53"/>
<reference evidence="2" key="1">
    <citation type="submission" date="2016-10" db="EMBL/GenBank/DDBJ databases">
        <authorList>
            <person name="Varghese N."/>
            <person name="Submissions S."/>
        </authorList>
    </citation>
    <scope>NUCLEOTIDE SEQUENCE [LARGE SCALE GENOMIC DNA]</scope>
    <source>
        <strain evidence="2">CGMCC 1.3431</strain>
    </source>
</reference>
<proteinExistence type="predicted"/>
<gene>
    <name evidence="1" type="ORF">SAMN02927928_3638</name>
</gene>
<evidence type="ECO:0000313" key="2">
    <source>
        <dbReference type="Proteomes" id="UP000199150"/>
    </source>
</evidence>
<keyword evidence="2" id="KW-1185">Reference proteome</keyword>
<name>A0A1G4TK53_9CAUL</name>
<sequence length="160" mass="17415">MSTLISSELADFISGPVMMVVSTRDQRFRATIGRGTGALYDEATGLIDLFVCRAQWPDVVENAAPGGKIAATFVRPTDYLCYQIKGVIEDITPATEAEAARGQLYVERMLTLMEALEVRRAQLSHSLCARDLMRIGFHPSDVFLQSPGPHAGERLAGVTA</sequence>
<protein>
    <recommendedName>
        <fullName evidence="3">Pyridoxamine 5'-phosphate oxidase</fullName>
    </recommendedName>
</protein>
<evidence type="ECO:0008006" key="3">
    <source>
        <dbReference type="Google" id="ProtNLM"/>
    </source>
</evidence>
<organism evidence="1 2">
    <name type="scientific">Asticcacaulis taihuensis</name>
    <dbReference type="NCBI Taxonomy" id="260084"/>
    <lineage>
        <taxon>Bacteria</taxon>
        <taxon>Pseudomonadati</taxon>
        <taxon>Pseudomonadota</taxon>
        <taxon>Alphaproteobacteria</taxon>
        <taxon>Caulobacterales</taxon>
        <taxon>Caulobacteraceae</taxon>
        <taxon>Asticcacaulis</taxon>
    </lineage>
</organism>
<dbReference type="STRING" id="260084.SAMN02927928_3638"/>